<dbReference type="GO" id="GO:0003677">
    <property type="term" value="F:DNA binding"/>
    <property type="evidence" value="ECO:0007669"/>
    <property type="project" value="UniProtKB-KW"/>
</dbReference>
<feature type="transmembrane region" description="Helical" evidence="21">
    <location>
        <begin position="260"/>
        <end position="280"/>
    </location>
</feature>
<feature type="compositionally biased region" description="Basic and acidic residues" evidence="20">
    <location>
        <begin position="578"/>
        <end position="593"/>
    </location>
</feature>
<comment type="subcellular location">
    <subcellularLocation>
        <location evidence="1">Endoplasmic reticulum membrane</location>
        <topology evidence="1">Single-pass type I membrane protein</topology>
    </subcellularLocation>
    <subcellularLocation>
        <location evidence="15">Microsome membrane</location>
        <topology evidence="15">Single-pass type I membrane protein</topology>
    </subcellularLocation>
    <subcellularLocation>
        <location evidence="13">Nucleus membrane</location>
        <topology evidence="13">Single-pass type I membrane protein</topology>
    </subcellularLocation>
</comment>
<dbReference type="PROSITE" id="PS51231">
    <property type="entry name" value="DAD"/>
    <property type="match status" value="1"/>
</dbReference>
<keyword evidence="6" id="KW-0256">Endoplasmic reticulum</keyword>
<dbReference type="CDD" id="cd00167">
    <property type="entry name" value="SANT"/>
    <property type="match status" value="2"/>
</dbReference>
<dbReference type="PROSITE" id="PS50076">
    <property type="entry name" value="DNAJ_2"/>
    <property type="match status" value="1"/>
</dbReference>
<dbReference type="Ensembl" id="ENSABRT00000005816.1">
    <property type="protein sequence ID" value="ENSABRP00000004060.1"/>
    <property type="gene ID" value="ENSABRG00000003814.1"/>
</dbReference>
<feature type="compositionally biased region" description="Basic and acidic residues" evidence="20">
    <location>
        <begin position="547"/>
        <end position="558"/>
    </location>
</feature>
<dbReference type="PROSITE" id="PS50090">
    <property type="entry name" value="MYB_LIKE"/>
    <property type="match status" value="1"/>
</dbReference>
<keyword evidence="7" id="KW-0492">Microsome</keyword>
<keyword evidence="3 21" id="KW-0812">Transmembrane</keyword>
<keyword evidence="10 21" id="KW-0472">Membrane</keyword>
<dbReference type="InterPro" id="IPR009057">
    <property type="entry name" value="Homeodomain-like_sf"/>
</dbReference>
<dbReference type="InterPro" id="IPR052606">
    <property type="entry name" value="DnaJ_domain_protein"/>
</dbReference>
<feature type="domain" description="J" evidence="22">
    <location>
        <begin position="171"/>
        <end position="235"/>
    </location>
</feature>
<evidence type="ECO:0000256" key="18">
    <source>
        <dbReference type="ARBA" id="ARBA00082566"/>
    </source>
</evidence>
<keyword evidence="4" id="KW-0732">Signal</keyword>
<evidence type="ECO:0000259" key="22">
    <source>
        <dbReference type="PROSITE" id="PS50076"/>
    </source>
</evidence>
<dbReference type="PANTHER" id="PTHR44653">
    <property type="entry name" value="DNAJ HOMOLOG SUBFAMILY C MEMBER 1"/>
    <property type="match status" value="1"/>
</dbReference>
<dbReference type="InterPro" id="IPR001623">
    <property type="entry name" value="DnaJ_domain"/>
</dbReference>
<feature type="coiled-coil region" evidence="19">
    <location>
        <begin position="356"/>
        <end position="383"/>
    </location>
</feature>
<keyword evidence="5" id="KW-0677">Repeat</keyword>
<feature type="compositionally biased region" description="Basic residues" evidence="20">
    <location>
        <begin position="11"/>
        <end position="22"/>
    </location>
</feature>
<evidence type="ECO:0000256" key="1">
    <source>
        <dbReference type="ARBA" id="ARBA00004115"/>
    </source>
</evidence>
<accession>A0A8B9BHH0</accession>
<evidence type="ECO:0000259" key="24">
    <source>
        <dbReference type="PROSITE" id="PS51231"/>
    </source>
</evidence>
<dbReference type="AlphaFoldDB" id="A0A8B9BHH0"/>
<dbReference type="InterPro" id="IPR036869">
    <property type="entry name" value="J_dom_sf"/>
</dbReference>
<dbReference type="PANTHER" id="PTHR44653:SF2">
    <property type="entry name" value="DNAJ HOMOLOG SUBFAMILY C MEMBER 1"/>
    <property type="match status" value="1"/>
</dbReference>
<dbReference type="Pfam" id="PF23082">
    <property type="entry name" value="Myb_DNA-binding_2"/>
    <property type="match status" value="2"/>
</dbReference>
<feature type="compositionally biased region" description="Polar residues" evidence="20">
    <location>
        <begin position="536"/>
        <end position="546"/>
    </location>
</feature>
<feature type="compositionally biased region" description="Basic and acidic residues" evidence="20">
    <location>
        <begin position="604"/>
        <end position="614"/>
    </location>
</feature>
<evidence type="ECO:0000256" key="20">
    <source>
        <dbReference type="SAM" id="MobiDB-lite"/>
    </source>
</evidence>
<dbReference type="GO" id="GO:0031965">
    <property type="term" value="C:nuclear membrane"/>
    <property type="evidence" value="ECO:0007669"/>
    <property type="project" value="UniProtKB-SubCell"/>
</dbReference>
<evidence type="ECO:0000256" key="6">
    <source>
        <dbReference type="ARBA" id="ARBA00022824"/>
    </source>
</evidence>
<reference evidence="25" key="2">
    <citation type="submission" date="2025-09" db="UniProtKB">
        <authorList>
            <consortium name="Ensembl"/>
        </authorList>
    </citation>
    <scope>IDENTIFICATION</scope>
</reference>
<comment type="subunit">
    <text evidence="16">Interacts (via J domain) with HSPA5. Interacts (via cytosolic domain) with ribosomes. Interacts (via SANT 2 domain) with SERPINA3; the interaction delays the formation of the covalent inhibitory complex SERPINA3-chymotrypsin, but does not alter the catalytic activity of SERPINA3. Interacts (via SANT 2 domain) with ITIH4 (via C-terminus); the interaction protects ITIH4 against in vitro cleavage by kallikrein.</text>
</comment>
<dbReference type="FunFam" id="1.10.10.60:FF:000180">
    <property type="entry name" value="DnaJ (Hsp40) homolog, subfamily C, member 2"/>
    <property type="match status" value="1"/>
</dbReference>
<dbReference type="InterPro" id="IPR018253">
    <property type="entry name" value="DnaJ_domain_CS"/>
</dbReference>
<evidence type="ECO:0000313" key="25">
    <source>
        <dbReference type="Ensembl" id="ENSABRP00000004060.1"/>
    </source>
</evidence>
<dbReference type="GO" id="GO:0051087">
    <property type="term" value="F:protein-folding chaperone binding"/>
    <property type="evidence" value="ECO:0007669"/>
    <property type="project" value="Ensembl"/>
</dbReference>
<dbReference type="SMART" id="SM00271">
    <property type="entry name" value="DnaJ"/>
    <property type="match status" value="1"/>
</dbReference>
<dbReference type="InterPro" id="IPR001005">
    <property type="entry name" value="SANT/Myb"/>
</dbReference>
<evidence type="ECO:0000256" key="10">
    <source>
        <dbReference type="ARBA" id="ARBA00023136"/>
    </source>
</evidence>
<evidence type="ECO:0000256" key="11">
    <source>
        <dbReference type="ARBA" id="ARBA00023186"/>
    </source>
</evidence>
<dbReference type="GO" id="GO:0006457">
    <property type="term" value="P:protein folding"/>
    <property type="evidence" value="ECO:0007669"/>
    <property type="project" value="Ensembl"/>
</dbReference>
<keyword evidence="9" id="KW-0238">DNA-binding</keyword>
<evidence type="ECO:0000259" key="23">
    <source>
        <dbReference type="PROSITE" id="PS50090"/>
    </source>
</evidence>
<evidence type="ECO:0000256" key="16">
    <source>
        <dbReference type="ARBA" id="ARBA00065406"/>
    </source>
</evidence>
<comment type="function">
    <text evidence="14">May modulate protein synthesis.</text>
</comment>
<dbReference type="PROSITE" id="PS00636">
    <property type="entry name" value="DNAJ_1"/>
    <property type="match status" value="1"/>
</dbReference>
<feature type="compositionally biased region" description="Pro residues" evidence="20">
    <location>
        <begin position="64"/>
        <end position="85"/>
    </location>
</feature>
<dbReference type="InterPro" id="IPR014767">
    <property type="entry name" value="DAD_dom"/>
</dbReference>
<dbReference type="SUPFAM" id="SSF46565">
    <property type="entry name" value="Chaperone J-domain"/>
    <property type="match status" value="1"/>
</dbReference>
<evidence type="ECO:0000256" key="19">
    <source>
        <dbReference type="SAM" id="Coils"/>
    </source>
</evidence>
<dbReference type="GO" id="GO:0005789">
    <property type="term" value="C:endoplasmic reticulum membrane"/>
    <property type="evidence" value="ECO:0007669"/>
    <property type="project" value="UniProtKB-SubCell"/>
</dbReference>
<keyword evidence="12" id="KW-0539">Nucleus</keyword>
<protein>
    <recommendedName>
        <fullName evidence="17">DnaJ homolog subfamily C member 1</fullName>
    </recommendedName>
    <alternativeName>
        <fullName evidence="18">DnaJ protein homolog MTJ1</fullName>
    </alternativeName>
</protein>
<evidence type="ECO:0000313" key="26">
    <source>
        <dbReference type="Proteomes" id="UP000694426"/>
    </source>
</evidence>
<dbReference type="Proteomes" id="UP000694426">
    <property type="component" value="Unplaced"/>
</dbReference>
<gene>
    <name evidence="25" type="primary">DNAJC1</name>
</gene>
<evidence type="ECO:0000256" key="2">
    <source>
        <dbReference type="ARBA" id="ARBA00022553"/>
    </source>
</evidence>
<sequence length="683" mass="77757">MSVTRTAEPWRRRRTRRRRRRKAEAGRGGGRAALPPTASTAPAPPVAGLADVTPRSGGDWPVGNSPPPPPPPPPRPPLPSPPPAPAGAGSRRGRAWRLPSAPGRCRRARPATSSLLGRPGVAMGRPPPAPRRRRPPLLLPLALLALLLPRGRAWDSGDLELFDLVEEVPRNFYDFLGVQQDASSADIRKAYRKLSLILHPDKNKDENAETQFRQLVAIYEILKDEERRQRYDDILINGLPDWRQPVFYYRRVRKMSNAELALLLFIILTVGHYAVVWSIYLEKQLDELLTRKKREKKKKAGGRGTDEAKLAALDKNERVLDKPQWHDLLPCKLGIWFCLTVKALPQLFQDARQLYVEYKETKMKEKEDALAKAELETLQKEKKPKVKKPKSEFPVYTVQESNAYIPSYDHGASIEEIEEQMDDWLGNRNRAHKKKAPEWTEEDLSQLTRSMVKFPGGTPGRWEKIAHELGRSVADVTMKAKQLKDSVTYTPGVIRLSELKTLAQNSRNVKVNMNLPDHIITQREREEEEEEAEEGNFSQIPEQTDSPTDHKETAASETRHRKRKLVKAPEMIQTATKEVPEEKGRGRRQKDFDNTEQEEESDDESRKREKSRALEDLWTQNQQKLLEMALQQYPKGTTDRWDKIAKCVPGKSKEECIARYKLLVPSLLTALPVPGCWSALGST</sequence>
<evidence type="ECO:0000256" key="9">
    <source>
        <dbReference type="ARBA" id="ARBA00023125"/>
    </source>
</evidence>
<evidence type="ECO:0000256" key="14">
    <source>
        <dbReference type="ARBA" id="ARBA00053185"/>
    </source>
</evidence>
<dbReference type="CDD" id="cd06257">
    <property type="entry name" value="DnaJ"/>
    <property type="match status" value="1"/>
</dbReference>
<dbReference type="GO" id="GO:0050708">
    <property type="term" value="P:regulation of protein secretion"/>
    <property type="evidence" value="ECO:0007669"/>
    <property type="project" value="Ensembl"/>
</dbReference>
<evidence type="ECO:0000256" key="17">
    <source>
        <dbReference type="ARBA" id="ARBA00071601"/>
    </source>
</evidence>
<dbReference type="Gene3D" id="1.10.287.110">
    <property type="entry name" value="DnaJ domain"/>
    <property type="match status" value="1"/>
</dbReference>
<dbReference type="FunFam" id="1.10.287.110:FF:000044">
    <property type="entry name" value="DnaJ (Hsp40) homolog, subfamily C, member 1"/>
    <property type="match status" value="1"/>
</dbReference>
<evidence type="ECO:0000256" key="8">
    <source>
        <dbReference type="ARBA" id="ARBA00022989"/>
    </source>
</evidence>
<feature type="region of interest" description="Disordered" evidence="20">
    <location>
        <begin position="522"/>
        <end position="614"/>
    </location>
</feature>
<evidence type="ECO:0000256" key="21">
    <source>
        <dbReference type="SAM" id="Phobius"/>
    </source>
</evidence>
<dbReference type="Gene3D" id="1.10.10.60">
    <property type="entry name" value="Homeodomain-like"/>
    <property type="match status" value="2"/>
</dbReference>
<keyword evidence="26" id="KW-1185">Reference proteome</keyword>
<evidence type="ECO:0000256" key="15">
    <source>
        <dbReference type="ARBA" id="ARBA00060390"/>
    </source>
</evidence>
<dbReference type="PRINTS" id="PR00625">
    <property type="entry name" value="JDOMAIN"/>
</dbReference>
<feature type="region of interest" description="Disordered" evidence="20">
    <location>
        <begin position="1"/>
        <end position="134"/>
    </location>
</feature>
<evidence type="ECO:0000256" key="5">
    <source>
        <dbReference type="ARBA" id="ARBA00022737"/>
    </source>
</evidence>
<organism evidence="25 26">
    <name type="scientific">Anser brachyrhynchus</name>
    <name type="common">Pink-footed goose</name>
    <dbReference type="NCBI Taxonomy" id="132585"/>
    <lineage>
        <taxon>Eukaryota</taxon>
        <taxon>Metazoa</taxon>
        <taxon>Chordata</taxon>
        <taxon>Craniata</taxon>
        <taxon>Vertebrata</taxon>
        <taxon>Euteleostomi</taxon>
        <taxon>Archelosauria</taxon>
        <taxon>Archosauria</taxon>
        <taxon>Dinosauria</taxon>
        <taxon>Saurischia</taxon>
        <taxon>Theropoda</taxon>
        <taxon>Coelurosauria</taxon>
        <taxon>Aves</taxon>
        <taxon>Neognathae</taxon>
        <taxon>Galloanserae</taxon>
        <taxon>Anseriformes</taxon>
        <taxon>Anatidae</taxon>
        <taxon>Anserinae</taxon>
        <taxon>Anser</taxon>
    </lineage>
</organism>
<dbReference type="GO" id="GO:0006417">
    <property type="term" value="P:regulation of translation"/>
    <property type="evidence" value="ECO:0007669"/>
    <property type="project" value="Ensembl"/>
</dbReference>
<feature type="domain" description="Myb-like" evidence="23">
    <location>
        <begin position="618"/>
        <end position="664"/>
    </location>
</feature>
<feature type="compositionally biased region" description="Acidic residues" evidence="20">
    <location>
        <begin position="594"/>
        <end position="603"/>
    </location>
</feature>
<feature type="compositionally biased region" description="Low complexity" evidence="20">
    <location>
        <begin position="32"/>
        <end position="41"/>
    </location>
</feature>
<dbReference type="GeneTree" id="ENSGT00940000156678"/>
<dbReference type="GO" id="GO:0005886">
    <property type="term" value="C:plasma membrane"/>
    <property type="evidence" value="ECO:0007669"/>
    <property type="project" value="Ensembl"/>
</dbReference>
<evidence type="ECO:0000256" key="7">
    <source>
        <dbReference type="ARBA" id="ARBA00022848"/>
    </source>
</evidence>
<name>A0A8B9BHH0_9AVES</name>
<keyword evidence="2" id="KW-0597">Phosphoprotein</keyword>
<evidence type="ECO:0000256" key="4">
    <source>
        <dbReference type="ARBA" id="ARBA00022729"/>
    </source>
</evidence>
<keyword evidence="11" id="KW-0143">Chaperone</keyword>
<reference evidence="25" key="1">
    <citation type="submission" date="2025-08" db="UniProtKB">
        <authorList>
            <consortium name="Ensembl"/>
        </authorList>
    </citation>
    <scope>IDENTIFICATION</scope>
</reference>
<keyword evidence="8 21" id="KW-1133">Transmembrane helix</keyword>
<dbReference type="SUPFAM" id="SSF46689">
    <property type="entry name" value="Homeodomain-like"/>
    <property type="match status" value="2"/>
</dbReference>
<keyword evidence="19" id="KW-0175">Coiled coil</keyword>
<evidence type="ECO:0000256" key="13">
    <source>
        <dbReference type="ARBA" id="ARBA00046292"/>
    </source>
</evidence>
<evidence type="ECO:0000256" key="3">
    <source>
        <dbReference type="ARBA" id="ARBA00022692"/>
    </source>
</evidence>
<dbReference type="SMART" id="SM00717">
    <property type="entry name" value="SANT"/>
    <property type="match status" value="2"/>
</dbReference>
<evidence type="ECO:0000256" key="12">
    <source>
        <dbReference type="ARBA" id="ARBA00023242"/>
    </source>
</evidence>
<dbReference type="Pfam" id="PF00226">
    <property type="entry name" value="DnaJ"/>
    <property type="match status" value="1"/>
</dbReference>
<proteinExistence type="predicted"/>
<feature type="domain" description="DAD" evidence="24">
    <location>
        <begin position="1"/>
        <end position="22"/>
    </location>
</feature>